<reference evidence="7 8" key="2">
    <citation type="journal article" date="2021" name="J. Hered.">
        <title>Feather Gene Expression Elucidates the Developmental Basis of Plumage Iridescence in African Starlings.</title>
        <authorList>
            <person name="Rubenstein D.R."/>
            <person name="Corvelo A."/>
            <person name="MacManes M.D."/>
            <person name="Maia R."/>
            <person name="Narzisi G."/>
            <person name="Rousaki A."/>
            <person name="Vandenabeele P."/>
            <person name="Shawkey M.D."/>
            <person name="Solomon J."/>
        </authorList>
    </citation>
    <scope>NUCLEOTIDE SEQUENCE [LARGE SCALE GENOMIC DNA]</scope>
    <source>
        <strain evidence="7">SS15</strain>
    </source>
</reference>
<feature type="compositionally biased region" description="Polar residues" evidence="5">
    <location>
        <begin position="63"/>
        <end position="73"/>
    </location>
</feature>
<dbReference type="InterPro" id="IPR044285">
    <property type="entry name" value="PWP1"/>
</dbReference>
<evidence type="ECO:0000313" key="8">
    <source>
        <dbReference type="Proteomes" id="UP000618051"/>
    </source>
</evidence>
<organism evidence="6">
    <name type="scientific">Lamprotornis superbus</name>
    <dbReference type="NCBI Taxonomy" id="245042"/>
    <lineage>
        <taxon>Eukaryota</taxon>
        <taxon>Metazoa</taxon>
        <taxon>Chordata</taxon>
        <taxon>Craniata</taxon>
        <taxon>Vertebrata</taxon>
        <taxon>Euteleostomi</taxon>
        <taxon>Archelosauria</taxon>
        <taxon>Archosauria</taxon>
        <taxon>Dinosauria</taxon>
        <taxon>Saurischia</taxon>
        <taxon>Theropoda</taxon>
        <taxon>Coelurosauria</taxon>
        <taxon>Aves</taxon>
        <taxon>Neognathae</taxon>
        <taxon>Neoaves</taxon>
        <taxon>Telluraves</taxon>
        <taxon>Australaves</taxon>
        <taxon>Passeriformes</taxon>
        <taxon>Sturnidae</taxon>
        <taxon>Lamprotornis</taxon>
    </lineage>
</organism>
<accession>A0A835TVI7</accession>
<dbReference type="FunFam" id="2.130.10.10:FF:001617">
    <property type="entry name" value="WD40-repeat-containing domain protein"/>
    <property type="match status" value="1"/>
</dbReference>
<evidence type="ECO:0000256" key="2">
    <source>
        <dbReference type="ARBA" id="ARBA00022574"/>
    </source>
</evidence>
<evidence type="ECO:0000256" key="1">
    <source>
        <dbReference type="ARBA" id="ARBA00022553"/>
    </source>
</evidence>
<dbReference type="Pfam" id="PF00400">
    <property type="entry name" value="WD40"/>
    <property type="match status" value="3"/>
</dbReference>
<name>A0A835TVI7_9PASS</name>
<proteinExistence type="predicted"/>
<feature type="compositionally biased region" description="Basic and acidic residues" evidence="5">
    <location>
        <begin position="16"/>
        <end position="42"/>
    </location>
</feature>
<protein>
    <submittedName>
        <fullName evidence="6">Periodic tryptophan protein 1</fullName>
    </submittedName>
</protein>
<dbReference type="EMBL" id="JADDUC010000060">
    <property type="protein sequence ID" value="KAG0120677.1"/>
    <property type="molecule type" value="Genomic_DNA"/>
</dbReference>
<dbReference type="AlphaFoldDB" id="A0A835TVI7"/>
<dbReference type="InterPro" id="IPR036322">
    <property type="entry name" value="WD40_repeat_dom_sf"/>
</dbReference>
<dbReference type="PROSITE" id="PS50082">
    <property type="entry name" value="WD_REPEATS_2"/>
    <property type="match status" value="3"/>
</dbReference>
<dbReference type="InterPro" id="IPR019775">
    <property type="entry name" value="WD40_repeat_CS"/>
</dbReference>
<comment type="caution">
    <text evidence="6">The sequence shown here is derived from an EMBL/GenBank/DDBJ whole genome shotgun (WGS) entry which is preliminary data.</text>
</comment>
<dbReference type="PROSITE" id="PS50294">
    <property type="entry name" value="WD_REPEATS_REGION"/>
    <property type="match status" value="2"/>
</dbReference>
<dbReference type="PRINTS" id="PR00320">
    <property type="entry name" value="GPROTEINBRPT"/>
</dbReference>
<keyword evidence="2 4" id="KW-0853">WD repeat</keyword>
<dbReference type="PANTHER" id="PTHR14091:SF0">
    <property type="entry name" value="PERIODIC TRYPTOPHAN PROTEIN 1 HOMOLOG"/>
    <property type="match status" value="1"/>
</dbReference>
<dbReference type="InterPro" id="IPR020472">
    <property type="entry name" value="WD40_PAC1"/>
</dbReference>
<keyword evidence="3" id="KW-0677">Repeat</keyword>
<dbReference type="Proteomes" id="UP000618051">
    <property type="component" value="Unassembled WGS sequence"/>
</dbReference>
<evidence type="ECO:0000313" key="6">
    <source>
        <dbReference type="EMBL" id="KAG0120677.1"/>
    </source>
</evidence>
<reference evidence="7" key="3">
    <citation type="submission" date="2022-01" db="EMBL/GenBank/DDBJ databases">
        <authorList>
            <person name="Rubenstein D.R."/>
        </authorList>
    </citation>
    <scope>NUCLEOTIDE SEQUENCE</scope>
    <source>
        <strain evidence="7">SS15</strain>
        <tissue evidence="7">Liver</tissue>
    </source>
</reference>
<sequence length="548" mass="60299">MSCPVPCAAWVRRGVAKETPDKVQLSEEELKGLIEEAQDRLGDGAGGSDEGQTAGDTNAPVPGSSTKSSQNNEEMSDHELDEYDLDNYDEEGYTGDLKLGDSLATLAVYGSNENDPYITLKTTEQYEQEDFLIKPSDNLVLCGRVDKDCCSLEVHVYNHEEDSFYVHHDIILPAYPLSLEWLNFDPSPDESTGNYVAVGNMTPVIDIWDLDVVESLEPVFSLGGKKEKKKKKKGKKSLSSEGTVEGHTDAVLDLSWNKQSRNVLASASADNTVILWDMAVGKPAASLTLHTDKVQTLQFHPFETQTLISGSFDKSAVLYDCRNPQDSHRVWRFSGQVERASTDDGFVYCLDARSEKPLFTLKAHDEEVSGLQLSSQIKGCLVTSSADKYVKIWDILGDRPSLVHSRDMKMGVLFCAACCPDFPFVFAFGGERDGLRVWDISKISAAPMMDCRRSSCFGRDSLARLSIGLSGTKVTGPWSGQSDGYALSNARISTYLPDGKLMTWTPDYPYRRMGQSPLFIKATAKMDDSLPSAGGNAGDRRANFTLIT</sequence>
<dbReference type="OrthoDB" id="270624at2759"/>
<keyword evidence="1" id="KW-0597">Phosphoprotein</keyword>
<feature type="repeat" description="WD" evidence="4">
    <location>
        <begin position="244"/>
        <end position="286"/>
    </location>
</feature>
<dbReference type="SUPFAM" id="SSF50978">
    <property type="entry name" value="WD40 repeat-like"/>
    <property type="match status" value="1"/>
</dbReference>
<dbReference type="PROSITE" id="PS00678">
    <property type="entry name" value="WD_REPEATS_1"/>
    <property type="match status" value="2"/>
</dbReference>
<evidence type="ECO:0000256" key="5">
    <source>
        <dbReference type="SAM" id="MobiDB-lite"/>
    </source>
</evidence>
<dbReference type="SMART" id="SM00320">
    <property type="entry name" value="WD40"/>
    <property type="match status" value="4"/>
</dbReference>
<feature type="repeat" description="WD" evidence="4">
    <location>
        <begin position="361"/>
        <end position="395"/>
    </location>
</feature>
<gene>
    <name evidence="7" type="ORF">IHE44_0012325</name>
    <name evidence="6" type="ORF">IHE44_012193</name>
</gene>
<dbReference type="InterPro" id="IPR001680">
    <property type="entry name" value="WD40_rpt"/>
</dbReference>
<keyword evidence="8" id="KW-1185">Reference proteome</keyword>
<dbReference type="GO" id="GO:0006364">
    <property type="term" value="P:rRNA processing"/>
    <property type="evidence" value="ECO:0007669"/>
    <property type="project" value="InterPro"/>
</dbReference>
<evidence type="ECO:0000313" key="7">
    <source>
        <dbReference type="EMBL" id="KAI1239211.1"/>
    </source>
</evidence>
<feature type="non-terminal residue" evidence="6">
    <location>
        <position position="1"/>
    </location>
</feature>
<dbReference type="InterPro" id="IPR015943">
    <property type="entry name" value="WD40/YVTN_repeat-like_dom_sf"/>
</dbReference>
<feature type="repeat" description="WD" evidence="4">
    <location>
        <begin position="287"/>
        <end position="329"/>
    </location>
</feature>
<dbReference type="PANTHER" id="PTHR14091">
    <property type="entry name" value="PERIODIC TRYPTOPHAN PROTEIN 1"/>
    <property type="match status" value="1"/>
</dbReference>
<reference evidence="6" key="1">
    <citation type="submission" date="2020-10" db="EMBL/GenBank/DDBJ databases">
        <title>Feather gene expression reveals the developmental basis of iridescence in African starlings.</title>
        <authorList>
            <person name="Rubenstein D.R."/>
        </authorList>
    </citation>
    <scope>NUCLEOTIDE SEQUENCE</scope>
    <source>
        <strain evidence="6">SS15</strain>
        <tissue evidence="6">Liver</tissue>
    </source>
</reference>
<dbReference type="Gene3D" id="2.130.10.10">
    <property type="entry name" value="YVTN repeat-like/Quinoprotein amine dehydrogenase"/>
    <property type="match status" value="2"/>
</dbReference>
<dbReference type="GO" id="GO:0005634">
    <property type="term" value="C:nucleus"/>
    <property type="evidence" value="ECO:0007669"/>
    <property type="project" value="TreeGrafter"/>
</dbReference>
<feature type="region of interest" description="Disordered" evidence="5">
    <location>
        <begin position="16"/>
        <end position="77"/>
    </location>
</feature>
<evidence type="ECO:0000256" key="3">
    <source>
        <dbReference type="ARBA" id="ARBA00022737"/>
    </source>
</evidence>
<dbReference type="EMBL" id="JADDUC020000005">
    <property type="protein sequence ID" value="KAI1239211.1"/>
    <property type="molecule type" value="Genomic_DNA"/>
</dbReference>
<evidence type="ECO:0000256" key="4">
    <source>
        <dbReference type="PROSITE-ProRule" id="PRU00221"/>
    </source>
</evidence>
<dbReference type="FunFam" id="2.130.10.10:FF:001779">
    <property type="entry name" value="Uncharacterized protein"/>
    <property type="match status" value="1"/>
</dbReference>